<sequence length="440" mass="49337">MAPIFRPSTFNNLLRPLLQNQRYAIPAVSNTFHHRFFGFFKSSPLKILSTDLQQSVKNQTHVSTALATHLLAKKYPQSNVVFSPLSIHAVLSMLAAGSKGRTHDQLLTFLRANSTDELNSLSSNLVSSILADGSRKGGPCLSFANGVWVEKNNVSLKPSFKEVVDTFYKAGCKQVDFTKADEVANEVNLWAEKQTNGLIDQVISANDIRSLTWLIFTNAVYFKGTWLEKFDPSETEERDFHLLDGKKVQVSFMTSTDDQFVSEYDDFKILGLPYLQGRDKRRFTMYFVLPNAKDGLQSLVEKIGSKSDFFNRHIPRQKVEIGAFFIPKYKMSFDFEASNVLKELGLVLPFSKNDGMTEVVDSPLDENVYVSSINQKCIVEVNEDGTEAAAVTYSVLCGSSMQIIHKTVDFVADHPFLFVIREDVTGVVLFMGQVVDPSID</sequence>
<name>A0AAP0DSN8_9ASTR</name>
<dbReference type="GO" id="GO:0004867">
    <property type="term" value="F:serine-type endopeptidase inhibitor activity"/>
    <property type="evidence" value="ECO:0007669"/>
    <property type="project" value="InterPro"/>
</dbReference>
<dbReference type="InterPro" id="IPR000215">
    <property type="entry name" value="Serpin_fam"/>
</dbReference>
<dbReference type="CDD" id="cd02043">
    <property type="entry name" value="serpinP_plants"/>
    <property type="match status" value="1"/>
</dbReference>
<dbReference type="EMBL" id="JBCNJP010000002">
    <property type="protein sequence ID" value="KAK9080284.1"/>
    <property type="molecule type" value="Genomic_DNA"/>
</dbReference>
<organism evidence="4 5">
    <name type="scientific">Deinandra increscens subsp. villosa</name>
    <dbReference type="NCBI Taxonomy" id="3103831"/>
    <lineage>
        <taxon>Eukaryota</taxon>
        <taxon>Viridiplantae</taxon>
        <taxon>Streptophyta</taxon>
        <taxon>Embryophyta</taxon>
        <taxon>Tracheophyta</taxon>
        <taxon>Spermatophyta</taxon>
        <taxon>Magnoliopsida</taxon>
        <taxon>eudicotyledons</taxon>
        <taxon>Gunneridae</taxon>
        <taxon>Pentapetalae</taxon>
        <taxon>asterids</taxon>
        <taxon>campanulids</taxon>
        <taxon>Asterales</taxon>
        <taxon>Asteraceae</taxon>
        <taxon>Asteroideae</taxon>
        <taxon>Heliantheae alliance</taxon>
        <taxon>Madieae</taxon>
        <taxon>Madiinae</taxon>
        <taxon>Deinandra</taxon>
    </lineage>
</organism>
<dbReference type="InterPro" id="IPR042178">
    <property type="entry name" value="Serpin_sf_1"/>
</dbReference>
<proteinExistence type="inferred from homology"/>
<dbReference type="SUPFAM" id="SSF56574">
    <property type="entry name" value="Serpins"/>
    <property type="match status" value="1"/>
</dbReference>
<comment type="similarity">
    <text evidence="1 2">Belongs to the serpin family.</text>
</comment>
<dbReference type="Pfam" id="PF00079">
    <property type="entry name" value="Serpin"/>
    <property type="match status" value="1"/>
</dbReference>
<dbReference type="InterPro" id="IPR036186">
    <property type="entry name" value="Serpin_sf"/>
</dbReference>
<dbReference type="GO" id="GO:0005615">
    <property type="term" value="C:extracellular space"/>
    <property type="evidence" value="ECO:0007669"/>
    <property type="project" value="InterPro"/>
</dbReference>
<evidence type="ECO:0000256" key="1">
    <source>
        <dbReference type="ARBA" id="ARBA00009500"/>
    </source>
</evidence>
<evidence type="ECO:0000259" key="3">
    <source>
        <dbReference type="SMART" id="SM00093"/>
    </source>
</evidence>
<evidence type="ECO:0000256" key="2">
    <source>
        <dbReference type="RuleBase" id="RU000411"/>
    </source>
</evidence>
<evidence type="ECO:0000313" key="5">
    <source>
        <dbReference type="Proteomes" id="UP001408789"/>
    </source>
</evidence>
<protein>
    <recommendedName>
        <fullName evidence="3">Serpin domain-containing protein</fullName>
    </recommendedName>
</protein>
<keyword evidence="5" id="KW-1185">Reference proteome</keyword>
<dbReference type="InterPro" id="IPR042185">
    <property type="entry name" value="Serpin_sf_2"/>
</dbReference>
<dbReference type="Proteomes" id="UP001408789">
    <property type="component" value="Unassembled WGS sequence"/>
</dbReference>
<dbReference type="Gene3D" id="3.30.497.10">
    <property type="entry name" value="Antithrombin, subunit I, domain 2"/>
    <property type="match status" value="1"/>
</dbReference>
<feature type="domain" description="Serpin" evidence="3">
    <location>
        <begin position="65"/>
        <end position="437"/>
    </location>
</feature>
<dbReference type="PANTHER" id="PTHR11461">
    <property type="entry name" value="SERINE PROTEASE INHIBITOR, SERPIN"/>
    <property type="match status" value="1"/>
</dbReference>
<dbReference type="PROSITE" id="PS00284">
    <property type="entry name" value="SERPIN"/>
    <property type="match status" value="1"/>
</dbReference>
<evidence type="ECO:0000313" key="4">
    <source>
        <dbReference type="EMBL" id="KAK9080284.1"/>
    </source>
</evidence>
<dbReference type="PANTHER" id="PTHR11461:SF211">
    <property type="entry name" value="GH10112P-RELATED"/>
    <property type="match status" value="1"/>
</dbReference>
<dbReference type="AlphaFoldDB" id="A0AAP0DSN8"/>
<dbReference type="SMART" id="SM00093">
    <property type="entry name" value="SERPIN"/>
    <property type="match status" value="1"/>
</dbReference>
<dbReference type="InterPro" id="IPR023796">
    <property type="entry name" value="Serpin_dom"/>
</dbReference>
<accession>A0AAP0DSN8</accession>
<gene>
    <name evidence="4" type="ORF">SSX86_000042</name>
</gene>
<comment type="caution">
    <text evidence="4">The sequence shown here is derived from an EMBL/GenBank/DDBJ whole genome shotgun (WGS) entry which is preliminary data.</text>
</comment>
<dbReference type="InterPro" id="IPR023795">
    <property type="entry name" value="Serpin_CS"/>
</dbReference>
<dbReference type="Gene3D" id="2.30.39.10">
    <property type="entry name" value="Alpha-1-antitrypsin, domain 1"/>
    <property type="match status" value="1"/>
</dbReference>
<reference evidence="4 5" key="1">
    <citation type="submission" date="2024-04" db="EMBL/GenBank/DDBJ databases">
        <title>The reference genome of an endangered Asteraceae, Deinandra increscens subsp. villosa, native to the Central Coast of California.</title>
        <authorList>
            <person name="Guilliams M."/>
            <person name="Hasenstab-Lehman K."/>
            <person name="Meyer R."/>
            <person name="Mcevoy S."/>
        </authorList>
    </citation>
    <scope>NUCLEOTIDE SEQUENCE [LARGE SCALE GENOMIC DNA]</scope>
    <source>
        <tissue evidence="4">Leaf</tissue>
    </source>
</reference>